<feature type="transmembrane region" description="Helical" evidence="2">
    <location>
        <begin position="144"/>
        <end position="166"/>
    </location>
</feature>
<organism evidence="3 4">
    <name type="scientific">Aerococcus viridans</name>
    <dbReference type="NCBI Taxonomy" id="1377"/>
    <lineage>
        <taxon>Bacteria</taxon>
        <taxon>Bacillati</taxon>
        <taxon>Bacillota</taxon>
        <taxon>Bacilli</taxon>
        <taxon>Lactobacillales</taxon>
        <taxon>Aerococcaceae</taxon>
        <taxon>Aerococcus</taxon>
    </lineage>
</organism>
<dbReference type="EMBL" id="NBTM02000001">
    <property type="protein sequence ID" value="PNL91310.1"/>
    <property type="molecule type" value="Genomic_DNA"/>
</dbReference>
<proteinExistence type="predicted"/>
<gene>
    <name evidence="3" type="ORF">A6J77_003335</name>
</gene>
<feature type="transmembrane region" description="Helical" evidence="2">
    <location>
        <begin position="106"/>
        <end position="132"/>
    </location>
</feature>
<reference evidence="4" key="1">
    <citation type="submission" date="2017-12" db="EMBL/GenBank/DDBJ databases">
        <title>FDA dAtabase for Regulatory Grade micrObial Sequences (FDA-ARGOS): Supporting development and validation of Infectious Disease Dx tests.</title>
        <authorList>
            <person name="Hoffmann M."/>
            <person name="Allard M."/>
            <person name="Evans P."/>
            <person name="Brown E."/>
            <person name="Tallon L."/>
            <person name="Sadzewicz L."/>
            <person name="Sengamalay N."/>
            <person name="Ott S."/>
            <person name="Godinez A."/>
            <person name="Nagaraj S."/>
            <person name="Vavikolanu K."/>
            <person name="Aluvathingal J."/>
            <person name="Nadendla S."/>
            <person name="Sichtig H."/>
        </authorList>
    </citation>
    <scope>NUCLEOTIDE SEQUENCE [LARGE SCALE GENOMIC DNA]</scope>
    <source>
        <strain evidence="4">FDAARGOS_249</strain>
    </source>
</reference>
<name>A0A2J9PMU0_9LACT</name>
<dbReference type="SUPFAM" id="SSF158560">
    <property type="entry name" value="BH3980-like"/>
    <property type="match status" value="1"/>
</dbReference>
<dbReference type="Proteomes" id="UP000192813">
    <property type="component" value="Unassembled WGS sequence"/>
</dbReference>
<dbReference type="AlphaFoldDB" id="A0A2J9PMU0"/>
<evidence type="ECO:0000313" key="3">
    <source>
        <dbReference type="EMBL" id="PNL91310.1"/>
    </source>
</evidence>
<feature type="transmembrane region" description="Helical" evidence="2">
    <location>
        <begin position="216"/>
        <end position="238"/>
    </location>
</feature>
<comment type="caution">
    <text evidence="3">The sequence shown here is derived from an EMBL/GenBank/DDBJ whole genome shotgun (WGS) entry which is preliminary data.</text>
</comment>
<feature type="region of interest" description="Disordered" evidence="1">
    <location>
        <begin position="266"/>
        <end position="297"/>
    </location>
</feature>
<evidence type="ECO:0000313" key="4">
    <source>
        <dbReference type="Proteomes" id="UP000192813"/>
    </source>
</evidence>
<sequence>MAQRRYNTDASVNQTQALRAETHEKANALSADMRSFFQDCEGYFLTSGPAQPAIYQELSKLVDRLQVAELRQISAEEVLGMSGEDYCKLTLRRLNIERYDFNLAKYVPAVLSFVVLTLTIYATYMFIAGFAWWGDFASAIQMPVAVSILGLPLQVFVIFTAIFFWVTFSRNTAFGRKWYQGFNVLYLLAGIFSAALVFTLPYMIHSYRVAQINLPVWLVWAIAIIAVAYYFLVSYFNVGDKVDLWISNRAAQSTLSDDDTYSPTLGAYLTGQPGNDDKDLTPVRELDQTPDSNNEEKLAVSDEPMHLNNLWNTIMLKRPIINRKTYREMQDRQERDGYTDKADKDDKKNSESDKTSQRRKK</sequence>
<feature type="transmembrane region" description="Helical" evidence="2">
    <location>
        <begin position="178"/>
        <end position="204"/>
    </location>
</feature>
<protein>
    <submittedName>
        <fullName evidence="3">Uncharacterized protein</fullName>
    </submittedName>
</protein>
<feature type="region of interest" description="Disordered" evidence="1">
    <location>
        <begin position="326"/>
        <end position="361"/>
    </location>
</feature>
<accession>A0A2J9PMU0</accession>
<dbReference type="RefSeq" id="WP_083068202.1">
    <property type="nucleotide sequence ID" value="NZ_JALXKY010000021.1"/>
</dbReference>
<evidence type="ECO:0000256" key="1">
    <source>
        <dbReference type="SAM" id="MobiDB-lite"/>
    </source>
</evidence>
<feature type="compositionally biased region" description="Basic and acidic residues" evidence="1">
    <location>
        <begin position="275"/>
        <end position="287"/>
    </location>
</feature>
<evidence type="ECO:0000256" key="2">
    <source>
        <dbReference type="SAM" id="Phobius"/>
    </source>
</evidence>
<keyword evidence="2" id="KW-1133">Transmembrane helix</keyword>
<keyword evidence="2" id="KW-0472">Membrane</keyword>
<keyword evidence="2" id="KW-0812">Transmembrane</keyword>